<dbReference type="Proteomes" id="UP000269396">
    <property type="component" value="Unassembled WGS sequence"/>
</dbReference>
<reference evidence="1 2" key="1">
    <citation type="submission" date="2018-11" db="EMBL/GenBank/DDBJ databases">
        <authorList>
            <consortium name="Pathogen Informatics"/>
        </authorList>
    </citation>
    <scope>NUCLEOTIDE SEQUENCE [LARGE SCALE GENOMIC DNA]</scope>
    <source>
        <strain>Denwood</strain>
        <strain evidence="2">Zambia</strain>
    </source>
</reference>
<gene>
    <name evidence="1" type="ORF">SMTD_LOCUS590</name>
</gene>
<organism evidence="1 2">
    <name type="scientific">Schistosoma mattheei</name>
    <dbReference type="NCBI Taxonomy" id="31246"/>
    <lineage>
        <taxon>Eukaryota</taxon>
        <taxon>Metazoa</taxon>
        <taxon>Spiralia</taxon>
        <taxon>Lophotrochozoa</taxon>
        <taxon>Platyhelminthes</taxon>
        <taxon>Trematoda</taxon>
        <taxon>Digenea</taxon>
        <taxon>Strigeidida</taxon>
        <taxon>Schistosomatoidea</taxon>
        <taxon>Schistosomatidae</taxon>
        <taxon>Schistosoma</taxon>
    </lineage>
</organism>
<name>A0A3P8BEW2_9TREM</name>
<keyword evidence="2" id="KW-1185">Reference proteome</keyword>
<dbReference type="AlphaFoldDB" id="A0A3P8BEW2"/>
<proteinExistence type="predicted"/>
<dbReference type="EMBL" id="UZAL01000537">
    <property type="protein sequence ID" value="VDO71455.1"/>
    <property type="molecule type" value="Genomic_DNA"/>
</dbReference>
<protein>
    <submittedName>
        <fullName evidence="1">Uncharacterized protein</fullName>
    </submittedName>
</protein>
<evidence type="ECO:0000313" key="2">
    <source>
        <dbReference type="Proteomes" id="UP000269396"/>
    </source>
</evidence>
<accession>A0A3P8BEW2</accession>
<evidence type="ECO:0000313" key="1">
    <source>
        <dbReference type="EMBL" id="VDO71455.1"/>
    </source>
</evidence>
<sequence>MKSSIIELRTENGCKEIQRELYFKGWIIYEAKVKHGRF</sequence>